<protein>
    <submittedName>
        <fullName evidence="1">Uncharacterized protein</fullName>
    </submittedName>
</protein>
<comment type="caution">
    <text evidence="1">The sequence shown here is derived from an EMBL/GenBank/DDBJ whole genome shotgun (WGS) entry which is preliminary data.</text>
</comment>
<sequence>MQWPRQAAGEIHYSLPDIWKMQQPNEKKHAARVCSGLLQRPNDMSKTTCDT</sequence>
<organism evidence="1 2">
    <name type="scientific">Brassica cretica</name>
    <name type="common">Mustard</name>
    <dbReference type="NCBI Taxonomy" id="69181"/>
    <lineage>
        <taxon>Eukaryota</taxon>
        <taxon>Viridiplantae</taxon>
        <taxon>Streptophyta</taxon>
        <taxon>Embryophyta</taxon>
        <taxon>Tracheophyta</taxon>
        <taxon>Spermatophyta</taxon>
        <taxon>Magnoliopsida</taxon>
        <taxon>eudicotyledons</taxon>
        <taxon>Gunneridae</taxon>
        <taxon>Pentapetalae</taxon>
        <taxon>rosids</taxon>
        <taxon>malvids</taxon>
        <taxon>Brassicales</taxon>
        <taxon>Brassicaceae</taxon>
        <taxon>Brassiceae</taxon>
        <taxon>Brassica</taxon>
    </lineage>
</organism>
<dbReference type="EMBL" id="QGKW02001940">
    <property type="protein sequence ID" value="KAF2554483.1"/>
    <property type="molecule type" value="Genomic_DNA"/>
</dbReference>
<dbReference type="Proteomes" id="UP000712281">
    <property type="component" value="Unassembled WGS sequence"/>
</dbReference>
<accession>A0A8S9H8R6</accession>
<name>A0A8S9H8R6_BRACR</name>
<dbReference type="AlphaFoldDB" id="A0A8S9H8R6"/>
<evidence type="ECO:0000313" key="1">
    <source>
        <dbReference type="EMBL" id="KAF2554483.1"/>
    </source>
</evidence>
<reference evidence="1" key="1">
    <citation type="submission" date="2019-12" db="EMBL/GenBank/DDBJ databases">
        <title>Genome sequencing and annotation of Brassica cretica.</title>
        <authorList>
            <person name="Studholme D.J."/>
            <person name="Sarris P.F."/>
        </authorList>
    </citation>
    <scope>NUCLEOTIDE SEQUENCE</scope>
    <source>
        <strain evidence="1">PFS-001/15</strain>
        <tissue evidence="1">Leaf</tissue>
    </source>
</reference>
<gene>
    <name evidence="1" type="ORF">F2Q68_00013933</name>
</gene>
<evidence type="ECO:0000313" key="2">
    <source>
        <dbReference type="Proteomes" id="UP000712281"/>
    </source>
</evidence>
<proteinExistence type="predicted"/>